<evidence type="ECO:0000256" key="1">
    <source>
        <dbReference type="SAM" id="MobiDB-lite"/>
    </source>
</evidence>
<feature type="region of interest" description="Disordered" evidence="1">
    <location>
        <begin position="1013"/>
        <end position="1060"/>
    </location>
</feature>
<feature type="compositionally biased region" description="Acidic residues" evidence="1">
    <location>
        <begin position="544"/>
        <end position="570"/>
    </location>
</feature>
<reference evidence="2" key="1">
    <citation type="submission" date="2021-01" db="EMBL/GenBank/DDBJ databases">
        <authorList>
            <person name="Corre E."/>
            <person name="Pelletier E."/>
            <person name="Niang G."/>
            <person name="Scheremetjew M."/>
            <person name="Finn R."/>
            <person name="Kale V."/>
            <person name="Holt S."/>
            <person name="Cochrane G."/>
            <person name="Meng A."/>
            <person name="Brown T."/>
            <person name="Cohen L."/>
        </authorList>
    </citation>
    <scope>NUCLEOTIDE SEQUENCE</scope>
    <source>
        <strain evidence="2">308</strain>
    </source>
</reference>
<evidence type="ECO:0000313" key="2">
    <source>
        <dbReference type="EMBL" id="CAD8876649.1"/>
    </source>
</evidence>
<dbReference type="EMBL" id="HBFR01005436">
    <property type="protein sequence ID" value="CAD8876649.1"/>
    <property type="molecule type" value="Transcribed_RNA"/>
</dbReference>
<feature type="region of interest" description="Disordered" evidence="1">
    <location>
        <begin position="539"/>
        <end position="604"/>
    </location>
</feature>
<sequence>MEPCGHALCELYGAATNRVAAEDFLRKKFLDLTAESEWTAEHFAVQCAILSTTMTAEELRRQTPALMATVSRPGGTQRRQYHAGWGAVVSAARKDVEVAFVLAGQVVTGALAREGPDWKGRRKLVAALLGDVLQGTVGEDVVRALLQPEAVGAMLAGAVGDKTDPLGVLKSWTGLQAVSAAVSLIGSGCAVHCGGAVVEVIRVLERKFLALEEEEHQASAYIDALLIRATATPKKQEGGDEDDAAASRCIDALASFAKKLKCEAVIQKALYGLATVAFFEMSQVFEDEDAKKEKDSSKKKKKKKKQQKDGELLMKLREKKMMHTALLLRSSSAPIPSPHLRRVATARILSLLSVLSSRRADRRLPPHVASAMWLSSLLEMWNVMERHGVSPSTPLSDEAVAAAGPTRAEAINAVTSEGYKKVSPTSVMRMALALQFLCLPGDASEQGGGMDEETAIEYIEGAMDDGEGSHMASIAEIVVALHSVEELGNDDLSASSSRMLREISGGVWMGILQGVGGINATSVVDEEVVSILLEVVCENSSNNNDDDDDAMEEDNYDENDDNEENEDEDIPINVCDRDVTSTDSTTKSPTVIAEDSDYAEDDGPFVSTDRLKDLLDDDGSISADDLMMHHEGADAALVKMIALRQENRKAGQAALAQSDMRRRLRVASLLEQCMTKGRAISSKAVLTCLVPLLQTRRAIEGELNKKRDFGEGIASTKAMLEKVTIILLGLGKKKAVLIPSEKNKEEDEEDIDNSKKDAAIAAVTMTEIWEETYKSKSMQQCTCCSSALVAAAKQSESKGESLSPPVLELYARAVEEWSCKRTKLHTVLFEDLIRRILPCHPKSSPSVILWLSTALGKGRTPFIKTETVRLLNVLLSDKLLSDEVTTLPTAPASLADNLAKALTDEHFQIAQRSRELLRTCKTAVGTGILVFPKDDGPHTRLKGALTVFRDNHKNVGGVHKICDDILQKMEEVHTTNKGKHVESAMAAETEKAEKATAVVKSFSMRKDSKETNYDNTVIEIDVSNSTTSEQGGKKNKSKSPPPSKSKKAKKKKKQRNNFNI</sequence>
<proteinExistence type="predicted"/>
<dbReference type="AlphaFoldDB" id="A0A7S1B6V3"/>
<feature type="region of interest" description="Disordered" evidence="1">
    <location>
        <begin position="289"/>
        <end position="311"/>
    </location>
</feature>
<feature type="compositionally biased region" description="Basic residues" evidence="1">
    <location>
        <begin position="1044"/>
        <end position="1060"/>
    </location>
</feature>
<protein>
    <submittedName>
        <fullName evidence="2">Uncharacterized protein</fullName>
    </submittedName>
</protein>
<feature type="compositionally biased region" description="Acidic residues" evidence="1">
    <location>
        <begin position="594"/>
        <end position="603"/>
    </location>
</feature>
<feature type="compositionally biased region" description="Basic residues" evidence="1">
    <location>
        <begin position="297"/>
        <end position="306"/>
    </location>
</feature>
<name>A0A7S1B6V3_9STRA</name>
<accession>A0A7S1B6V3</accession>
<gene>
    <name evidence="2" type="ORF">CHYS00102_LOCUS3827</name>
</gene>
<organism evidence="2">
    <name type="scientific">Corethron hystrix</name>
    <dbReference type="NCBI Taxonomy" id="216773"/>
    <lineage>
        <taxon>Eukaryota</taxon>
        <taxon>Sar</taxon>
        <taxon>Stramenopiles</taxon>
        <taxon>Ochrophyta</taxon>
        <taxon>Bacillariophyta</taxon>
        <taxon>Coscinodiscophyceae</taxon>
        <taxon>Corethrophycidae</taxon>
        <taxon>Corethrales</taxon>
        <taxon>Corethraceae</taxon>
        <taxon>Corethron</taxon>
    </lineage>
</organism>